<protein>
    <submittedName>
        <fullName evidence="3">Peptidase</fullName>
    </submittedName>
</protein>
<keyword evidence="1" id="KW-0732">Signal</keyword>
<feature type="domain" description="Peptidase M14" evidence="2">
    <location>
        <begin position="64"/>
        <end position="229"/>
    </location>
</feature>
<dbReference type="Pfam" id="PF00246">
    <property type="entry name" value="Peptidase_M14"/>
    <property type="match status" value="1"/>
</dbReference>
<evidence type="ECO:0000313" key="3">
    <source>
        <dbReference type="EMBL" id="NMM39642.1"/>
    </source>
</evidence>
<dbReference type="RefSeq" id="WP_169018399.1">
    <property type="nucleotide sequence ID" value="NZ_JABBMT010000002.1"/>
</dbReference>
<evidence type="ECO:0000256" key="1">
    <source>
        <dbReference type="SAM" id="SignalP"/>
    </source>
</evidence>
<sequence length="861" mass="96265">MKTLFLFFKLSFFCVVSLFSIAICAAPQVDTIFDSSVTFDPTITEPESFLGHRLGDQMARNDRMIAYFQELAAQSERVKYEVIAYSNERRPIVTLTITSVDNHKNLAQLQAQHMSLQQGATPELIDMPVVSWINFGVHGGEVSSNDSALPIAYHLAAAQGKEIDKLLDNSVILLTASMNPDGNSRESAWNLKYSSQVSVSDPNHALHGSPWPSGRTNHYWFDLNRQWMLQQQPEPVGWVNKFHQWRPNIVADFHEMRSYKSFYFHPGAPDRVHPIINKQAMTLLSDVVQGPRDFLDSEARAYFNEEAYDNFYLGKGATYPHLYGSLGILFEQASSAGLLSTPRGILSFRDNIRTYYHVGLALLNNAVDKKTELLSFQQQFFSQAKEQAKGDKVKAYVFTAPEDPARLFHFLQLLERNKITVKPLQKDLKTNGTQFFANKAYIVETAQASYPMVKGLFSKVTEFENNTFYDVSGWTMPLAFGLQYEPLTRRNYKVGDPIKVTFPRQSDVPMAKVAYAFEWSNYYAPKVLYKLLSQGYRPRIANNEFQANTDKGLHTFQRGSVVVSTGWQGGSNNTELHQLMNDAATKEGIPVFTLNSANTQSTGMDLGSNNIEPVSLPKVLLVVGSGMSQYQAGEVWHLLDQRMSMPVVLLEKWRLNSVKLSDYTHLVMADGTYSDMTAELTDKVTTWVKSGGTFVGIGDGAKWAGETLLDLNTVSMKPGNGSAQPRINYSSKAHLEAQDIVGGAIMAGDLDITHPLGYGYSRREIASHRSGLLAFEPPKNPYATIVKIAKQPLLTGFTSAENQQQLAGNAMLVGQRLGQGSVIVFTDDPNFRGYFYGTEKLFMNSLFFSKLFSNPRPLAAE</sequence>
<feature type="chain" id="PRO_5031122325" evidence="1">
    <location>
        <begin position="26"/>
        <end position="861"/>
    </location>
</feature>
<dbReference type="GO" id="GO:0006508">
    <property type="term" value="P:proteolysis"/>
    <property type="evidence" value="ECO:0007669"/>
    <property type="project" value="InterPro"/>
</dbReference>
<dbReference type="Proteomes" id="UP000570493">
    <property type="component" value="Unassembled WGS sequence"/>
</dbReference>
<dbReference type="InterPro" id="IPR000834">
    <property type="entry name" value="Peptidase_M14"/>
</dbReference>
<name>A0A7Y0DQ79_9GAMM</name>
<feature type="signal peptide" evidence="1">
    <location>
        <begin position="1"/>
        <end position="25"/>
    </location>
</feature>
<accession>A0A7Y0DQ79</accession>
<reference evidence="3" key="1">
    <citation type="submission" date="2020-04" db="EMBL/GenBank/DDBJ databases">
        <title>Genome Sequencing for Pseudoaltermonas arctica.</title>
        <authorList>
            <person name="Elkins N.S."/>
        </authorList>
    </citation>
    <scope>NUCLEOTIDE SEQUENCE [LARGE SCALE GENOMIC DNA]</scope>
    <source>
        <strain evidence="3">NEC-BIFX-2020_0012</strain>
    </source>
</reference>
<dbReference type="SUPFAM" id="SSF52317">
    <property type="entry name" value="Class I glutamine amidotransferase-like"/>
    <property type="match status" value="1"/>
</dbReference>
<dbReference type="GO" id="GO:0004181">
    <property type="term" value="F:metallocarboxypeptidase activity"/>
    <property type="evidence" value="ECO:0007669"/>
    <property type="project" value="InterPro"/>
</dbReference>
<comment type="caution">
    <text evidence="3">The sequence shown here is derived from an EMBL/GenBank/DDBJ whole genome shotgun (WGS) entry which is preliminary data.</text>
</comment>
<evidence type="ECO:0000259" key="2">
    <source>
        <dbReference type="Pfam" id="PF00246"/>
    </source>
</evidence>
<evidence type="ECO:0000313" key="4">
    <source>
        <dbReference type="Proteomes" id="UP000570493"/>
    </source>
</evidence>
<dbReference type="InterPro" id="IPR029062">
    <property type="entry name" value="Class_I_gatase-like"/>
</dbReference>
<gene>
    <name evidence="3" type="ORF">HHO47_02010</name>
</gene>
<dbReference type="GO" id="GO:0008270">
    <property type="term" value="F:zinc ion binding"/>
    <property type="evidence" value="ECO:0007669"/>
    <property type="project" value="InterPro"/>
</dbReference>
<keyword evidence="4" id="KW-1185">Reference proteome</keyword>
<dbReference type="SUPFAM" id="SSF53187">
    <property type="entry name" value="Zn-dependent exopeptidases"/>
    <property type="match status" value="1"/>
</dbReference>
<dbReference type="EMBL" id="JABBMT010000002">
    <property type="protein sequence ID" value="NMM39642.1"/>
    <property type="molecule type" value="Genomic_DNA"/>
</dbReference>
<dbReference type="Gene3D" id="3.40.630.10">
    <property type="entry name" value="Zn peptidases"/>
    <property type="match status" value="1"/>
</dbReference>
<proteinExistence type="predicted"/>
<dbReference type="AlphaFoldDB" id="A0A7Y0DQ79"/>
<organism evidence="3 4">
    <name type="scientific">Pseudoalteromonas arctica</name>
    <dbReference type="NCBI Taxonomy" id="394751"/>
    <lineage>
        <taxon>Bacteria</taxon>
        <taxon>Pseudomonadati</taxon>
        <taxon>Pseudomonadota</taxon>
        <taxon>Gammaproteobacteria</taxon>
        <taxon>Alteromonadales</taxon>
        <taxon>Pseudoalteromonadaceae</taxon>
        <taxon>Pseudoalteromonas</taxon>
    </lineage>
</organism>